<dbReference type="Proteomes" id="UP001223743">
    <property type="component" value="Unassembled WGS sequence"/>
</dbReference>
<keyword evidence="4" id="KW-0812">Transmembrane</keyword>
<evidence type="ECO:0000313" key="6">
    <source>
        <dbReference type="EMBL" id="MDQ0517573.1"/>
    </source>
</evidence>
<proteinExistence type="inferred from homology"/>
<comment type="caution">
    <text evidence="6">The sequence shown here is derived from an EMBL/GenBank/DDBJ whole genome shotgun (WGS) entry which is preliminary data.</text>
</comment>
<organism evidence="6 7">
    <name type="scientific">Kaistia geumhonensis</name>
    <dbReference type="NCBI Taxonomy" id="410839"/>
    <lineage>
        <taxon>Bacteria</taxon>
        <taxon>Pseudomonadati</taxon>
        <taxon>Pseudomonadota</taxon>
        <taxon>Alphaproteobacteria</taxon>
        <taxon>Hyphomicrobiales</taxon>
        <taxon>Kaistiaceae</taxon>
        <taxon>Kaistia</taxon>
    </lineage>
</organism>
<comment type="similarity">
    <text evidence="1">Belongs to the bacterial sugar transferase family.</text>
</comment>
<gene>
    <name evidence="6" type="ORF">QO015_003186</name>
</gene>
<sequence length="494" mass="53010">MSLTTATPEILATVDRRVVDAELPVASHDATPAAFVGDGQTTGHRQAESSRRQTSAALGRSAAILILLAADALAMLAAAAFLWATGTASPYGDPSSAVLAFAAILTLAQFALVGLYPGYGLYDHEQIRRRASASGRTAIAVLPPLVIFGAVSTVIPVSMLLALALCIQPIGQYLARRTARSLGIWGTPATIFGTADAKREIAEFFRRHWQLGITPHADDAGSASRQGERRLACLTSSALPSLAEMGALREKFADIILLADTPNVKISGLQPSAIGGSIGLRIARGNGSTPLAGGRRLLDLAIAIPAALVAAPIVAIAAAGIYAVDPGPVFFRQRREGLAGEPIDVLKLRTMYRNAEARLEALFAAHPEMRLEWQAHFKLRQDPRILPLVGRLLRASSCDELPQLWNVIIGEMSIVGPRPFPDYHLAAMSSEFREKRCSVVPGLTGLWQVSERSEADLERQRQIDEFYIDNRSVWLDCHILLKTIPAVLGRGGAY</sequence>
<reference evidence="6 7" key="1">
    <citation type="submission" date="2023-07" db="EMBL/GenBank/DDBJ databases">
        <title>Genomic Encyclopedia of Type Strains, Phase IV (KMG-IV): sequencing the most valuable type-strain genomes for metagenomic binning, comparative biology and taxonomic classification.</title>
        <authorList>
            <person name="Goeker M."/>
        </authorList>
    </citation>
    <scope>NUCLEOTIDE SEQUENCE [LARGE SCALE GENOMIC DNA]</scope>
    <source>
        <strain evidence="6 7">B1-1</strain>
    </source>
</reference>
<evidence type="ECO:0000313" key="7">
    <source>
        <dbReference type="Proteomes" id="UP001223743"/>
    </source>
</evidence>
<dbReference type="InterPro" id="IPR003362">
    <property type="entry name" value="Bact_transf"/>
</dbReference>
<keyword evidence="2" id="KW-0270">Exopolysaccharide synthesis</keyword>
<feature type="transmembrane region" description="Helical" evidence="4">
    <location>
        <begin position="62"/>
        <end position="84"/>
    </location>
</feature>
<feature type="transmembrane region" description="Helical" evidence="4">
    <location>
        <begin position="300"/>
        <end position="324"/>
    </location>
</feature>
<feature type="domain" description="Bacterial sugar transferase" evidence="5">
    <location>
        <begin position="295"/>
        <end position="488"/>
    </location>
</feature>
<keyword evidence="7" id="KW-1185">Reference proteome</keyword>
<feature type="region of interest" description="Disordered" evidence="3">
    <location>
        <begin position="32"/>
        <end position="52"/>
    </location>
</feature>
<evidence type="ECO:0000256" key="3">
    <source>
        <dbReference type="SAM" id="MobiDB-lite"/>
    </source>
</evidence>
<dbReference type="EMBL" id="JAUSWJ010000001">
    <property type="protein sequence ID" value="MDQ0517573.1"/>
    <property type="molecule type" value="Genomic_DNA"/>
</dbReference>
<name>A0ABU0M9X4_9HYPH</name>
<evidence type="ECO:0000259" key="5">
    <source>
        <dbReference type="Pfam" id="PF02397"/>
    </source>
</evidence>
<protein>
    <submittedName>
        <fullName evidence="6">Lipopolysaccharide/colanic/teichoic acid biosynthesis glycosyltransferase</fullName>
    </submittedName>
</protein>
<dbReference type="Pfam" id="PF02397">
    <property type="entry name" value="Bac_transf"/>
    <property type="match status" value="1"/>
</dbReference>
<feature type="transmembrane region" description="Helical" evidence="4">
    <location>
        <begin position="96"/>
        <end position="116"/>
    </location>
</feature>
<evidence type="ECO:0000256" key="2">
    <source>
        <dbReference type="ARBA" id="ARBA00023169"/>
    </source>
</evidence>
<evidence type="ECO:0000256" key="1">
    <source>
        <dbReference type="ARBA" id="ARBA00006464"/>
    </source>
</evidence>
<dbReference type="RefSeq" id="WP_266283061.1">
    <property type="nucleotide sequence ID" value="NZ_JAPKNF010000002.1"/>
</dbReference>
<evidence type="ECO:0000256" key="4">
    <source>
        <dbReference type="SAM" id="Phobius"/>
    </source>
</evidence>
<accession>A0ABU0M9X4</accession>
<keyword evidence="4" id="KW-1133">Transmembrane helix</keyword>
<feature type="transmembrane region" description="Helical" evidence="4">
    <location>
        <begin position="137"/>
        <end position="170"/>
    </location>
</feature>
<dbReference type="PANTHER" id="PTHR30576">
    <property type="entry name" value="COLANIC BIOSYNTHESIS UDP-GLUCOSE LIPID CARRIER TRANSFERASE"/>
    <property type="match status" value="1"/>
</dbReference>
<dbReference type="PANTHER" id="PTHR30576:SF0">
    <property type="entry name" value="UNDECAPRENYL-PHOSPHATE N-ACETYLGALACTOSAMINYL 1-PHOSPHATE TRANSFERASE-RELATED"/>
    <property type="match status" value="1"/>
</dbReference>
<keyword evidence="4" id="KW-0472">Membrane</keyword>